<gene>
    <name evidence="2" type="ORF">SDC9_157691</name>
</gene>
<feature type="region of interest" description="Disordered" evidence="1">
    <location>
        <begin position="1"/>
        <end position="39"/>
    </location>
</feature>
<sequence>MPAKSQCNYGHHQQRQNLQAHAFGTDKYHQQQERNNQRR</sequence>
<protein>
    <submittedName>
        <fullName evidence="2">Uncharacterized protein</fullName>
    </submittedName>
</protein>
<comment type="caution">
    <text evidence="2">The sequence shown here is derived from an EMBL/GenBank/DDBJ whole genome shotgun (WGS) entry which is preliminary data.</text>
</comment>
<evidence type="ECO:0000256" key="1">
    <source>
        <dbReference type="SAM" id="MobiDB-lite"/>
    </source>
</evidence>
<reference evidence="2" key="1">
    <citation type="submission" date="2019-08" db="EMBL/GenBank/DDBJ databases">
        <authorList>
            <person name="Kucharzyk K."/>
            <person name="Murdoch R.W."/>
            <person name="Higgins S."/>
            <person name="Loffler F."/>
        </authorList>
    </citation>
    <scope>NUCLEOTIDE SEQUENCE</scope>
</reference>
<name>A0A645F9V0_9ZZZZ</name>
<dbReference type="AlphaFoldDB" id="A0A645F9V0"/>
<organism evidence="2">
    <name type="scientific">bioreactor metagenome</name>
    <dbReference type="NCBI Taxonomy" id="1076179"/>
    <lineage>
        <taxon>unclassified sequences</taxon>
        <taxon>metagenomes</taxon>
        <taxon>ecological metagenomes</taxon>
    </lineage>
</organism>
<feature type="compositionally biased region" description="Basic and acidic residues" evidence="1">
    <location>
        <begin position="24"/>
        <end position="39"/>
    </location>
</feature>
<proteinExistence type="predicted"/>
<dbReference type="EMBL" id="VSSQ01056542">
    <property type="protein sequence ID" value="MPN10396.1"/>
    <property type="molecule type" value="Genomic_DNA"/>
</dbReference>
<evidence type="ECO:0000313" key="2">
    <source>
        <dbReference type="EMBL" id="MPN10396.1"/>
    </source>
</evidence>
<accession>A0A645F9V0</accession>